<comment type="caution">
    <text evidence="1">The sequence shown here is derived from an EMBL/GenBank/DDBJ whole genome shotgun (WGS) entry which is preliminary data.</text>
</comment>
<dbReference type="EMBL" id="RPFZ01000001">
    <property type="protein sequence ID" value="RPF70377.1"/>
    <property type="molecule type" value="Genomic_DNA"/>
</dbReference>
<evidence type="ECO:0000313" key="2">
    <source>
        <dbReference type="Proteomes" id="UP000275232"/>
    </source>
</evidence>
<organism evidence="1 2">
    <name type="scientific">Aurantiacibacter spongiae</name>
    <dbReference type="NCBI Taxonomy" id="2488860"/>
    <lineage>
        <taxon>Bacteria</taxon>
        <taxon>Pseudomonadati</taxon>
        <taxon>Pseudomonadota</taxon>
        <taxon>Alphaproteobacteria</taxon>
        <taxon>Sphingomonadales</taxon>
        <taxon>Erythrobacteraceae</taxon>
        <taxon>Aurantiacibacter</taxon>
    </lineage>
</organism>
<protein>
    <submittedName>
        <fullName evidence="1">Uncharacterized protein</fullName>
    </submittedName>
</protein>
<evidence type="ECO:0000313" key="1">
    <source>
        <dbReference type="EMBL" id="RPF70377.1"/>
    </source>
</evidence>
<dbReference type="RefSeq" id="WP_123877781.1">
    <property type="nucleotide sequence ID" value="NZ_RPFZ01000001.1"/>
</dbReference>
<accession>A0A3N5CP69</accession>
<keyword evidence="2" id="KW-1185">Reference proteome</keyword>
<name>A0A3N5CP69_9SPHN</name>
<gene>
    <name evidence="1" type="ORF">EG799_01070</name>
</gene>
<dbReference type="AlphaFoldDB" id="A0A3N5CP69"/>
<sequence>MTVKALECDHVTKHRDGSSTAARLSAYKKAGAYKVAKGDNRVENELALDTLDEVLPYMGKGYMVRMRSEVLTISGRRRRIEGLYGADKIEVIR</sequence>
<dbReference type="Proteomes" id="UP000275232">
    <property type="component" value="Unassembled WGS sequence"/>
</dbReference>
<reference evidence="1 2" key="1">
    <citation type="submission" date="2018-11" db="EMBL/GenBank/DDBJ databases">
        <title>Erythrobacter spongiae sp. nov., isolated from a marine sponge.</title>
        <authorList>
            <person name="Zhuang L."/>
            <person name="Luo L."/>
        </authorList>
    </citation>
    <scope>NUCLEOTIDE SEQUENCE [LARGE SCALE GENOMIC DNA]</scope>
    <source>
        <strain evidence="1 2">HN-E23</strain>
    </source>
</reference>
<proteinExistence type="predicted"/>